<dbReference type="InterPro" id="IPR041657">
    <property type="entry name" value="HTH_17"/>
</dbReference>
<keyword evidence="3" id="KW-1185">Reference proteome</keyword>
<accession>A0ABR8TWR3</accession>
<reference evidence="2 3" key="1">
    <citation type="submission" date="2020-08" db="EMBL/GenBank/DDBJ databases">
        <title>A Genomic Blueprint of the Chicken Gut Microbiome.</title>
        <authorList>
            <person name="Gilroy R."/>
            <person name="Ravi A."/>
            <person name="Getino M."/>
            <person name="Pursley I."/>
            <person name="Horton D.L."/>
            <person name="Alikhan N.-F."/>
            <person name="Baker D."/>
            <person name="Gharbi K."/>
            <person name="Hall N."/>
            <person name="Watson M."/>
            <person name="Adriaenssens E.M."/>
            <person name="Foster-Nyarko E."/>
            <person name="Jarju S."/>
            <person name="Secka A."/>
            <person name="Antonio M."/>
            <person name="Oren A."/>
            <person name="Chaudhuri R."/>
            <person name="La Ragione R.M."/>
            <person name="Hildebrand F."/>
            <person name="Pallen M.J."/>
        </authorList>
    </citation>
    <scope>NUCLEOTIDE SEQUENCE [LARGE SCALE GENOMIC DNA]</scope>
    <source>
        <strain evidence="2 3">Sa2CUA9</strain>
    </source>
</reference>
<dbReference type="EMBL" id="JACSQF010000003">
    <property type="protein sequence ID" value="MBD7980044.1"/>
    <property type="molecule type" value="Genomic_DNA"/>
</dbReference>
<evidence type="ECO:0000313" key="2">
    <source>
        <dbReference type="EMBL" id="MBD7980044.1"/>
    </source>
</evidence>
<dbReference type="SUPFAM" id="SSF46955">
    <property type="entry name" value="Putative DNA-binding domain"/>
    <property type="match status" value="1"/>
</dbReference>
<sequence>MTALLRTAEVAELLGLPEATLRYWRHCGTGPKSFTLGPRRVVYREDDVLAWVQAQYDKEHATT</sequence>
<gene>
    <name evidence="2" type="ORF">H9641_04840</name>
</gene>
<evidence type="ECO:0000259" key="1">
    <source>
        <dbReference type="Pfam" id="PF12728"/>
    </source>
</evidence>
<comment type="caution">
    <text evidence="2">The sequence shown here is derived from an EMBL/GenBank/DDBJ whole genome shotgun (WGS) entry which is preliminary data.</text>
</comment>
<protein>
    <submittedName>
        <fullName evidence="2">AlpA family phage regulatory protein</fullName>
    </submittedName>
</protein>
<organism evidence="2 3">
    <name type="scientific">Oerskovia merdavium</name>
    <dbReference type="NCBI Taxonomy" id="2762227"/>
    <lineage>
        <taxon>Bacteria</taxon>
        <taxon>Bacillati</taxon>
        <taxon>Actinomycetota</taxon>
        <taxon>Actinomycetes</taxon>
        <taxon>Micrococcales</taxon>
        <taxon>Cellulomonadaceae</taxon>
        <taxon>Oerskovia</taxon>
    </lineage>
</organism>
<feature type="domain" description="Helix-turn-helix" evidence="1">
    <location>
        <begin position="4"/>
        <end position="55"/>
    </location>
</feature>
<dbReference type="RefSeq" id="WP_191801487.1">
    <property type="nucleotide sequence ID" value="NZ_JACSQF010000003.1"/>
</dbReference>
<name>A0ABR8TWR3_9CELL</name>
<evidence type="ECO:0000313" key="3">
    <source>
        <dbReference type="Proteomes" id="UP000655570"/>
    </source>
</evidence>
<dbReference type="Pfam" id="PF12728">
    <property type="entry name" value="HTH_17"/>
    <property type="match status" value="1"/>
</dbReference>
<dbReference type="InterPro" id="IPR009061">
    <property type="entry name" value="DNA-bd_dom_put_sf"/>
</dbReference>
<dbReference type="Proteomes" id="UP000655570">
    <property type="component" value="Unassembled WGS sequence"/>
</dbReference>
<dbReference type="Gene3D" id="1.10.1660.10">
    <property type="match status" value="1"/>
</dbReference>
<proteinExistence type="predicted"/>